<dbReference type="EMBL" id="LDPZ01000006">
    <property type="protein sequence ID" value="KTQ97680.1"/>
    <property type="molecule type" value="Genomic_DNA"/>
</dbReference>
<dbReference type="GO" id="GO:0046872">
    <property type="term" value="F:metal ion binding"/>
    <property type="evidence" value="ECO:0007669"/>
    <property type="project" value="UniProtKB-KW"/>
</dbReference>
<feature type="domain" description="Fumarylacetoacetase-like C-terminal" evidence="3">
    <location>
        <begin position="72"/>
        <end position="272"/>
    </location>
</feature>
<comment type="caution">
    <text evidence="4">The sequence shown here is derived from an EMBL/GenBank/DDBJ whole genome shotgun (WGS) entry which is preliminary data.</text>
</comment>
<dbReference type="PATRIC" id="fig|401562.3.peg.4158"/>
<dbReference type="eggNOG" id="COG0179">
    <property type="taxonomic scope" value="Bacteria"/>
</dbReference>
<sequence length="280" mass="30889">MRLVRFGARGVEKPGALDGEGRIRDLSTLVEDWRDSFIDPVHLEKLAATDLTALPEAPADVRLGPPVSEVRKIIGVGPNYHESARLAGFKVNPEPTLFMKAATAVSGPNDPIEIPRLSTRTDWGVELAVVIGRTAKYVSVEAAMQHVAGFTLSNDLTERNFQLQRGGQWFKGKSHDTFAPIGPWLVTPDELPEYHDLHLWLDVNGERMQEGETNRMIFKVPYLISYISRFLRLEPGDVIMTGTPAGVGLSHDPPRFLAPGDRMVLGCDGLGHQDYVCIQG</sequence>
<dbReference type="Pfam" id="PF01557">
    <property type="entry name" value="FAA_hydrolase"/>
    <property type="match status" value="1"/>
</dbReference>
<gene>
    <name evidence="4" type="ORF">NS226_03205</name>
</gene>
<dbReference type="GO" id="GO:0019752">
    <property type="term" value="P:carboxylic acid metabolic process"/>
    <property type="evidence" value="ECO:0007669"/>
    <property type="project" value="UniProtKB-ARBA"/>
</dbReference>
<dbReference type="STRING" id="401562.NS365_11955"/>
<dbReference type="PANTHER" id="PTHR42796">
    <property type="entry name" value="FUMARYLACETOACETATE HYDROLASE DOMAIN-CONTAINING PROTEIN 2A-RELATED"/>
    <property type="match status" value="1"/>
</dbReference>
<dbReference type="GO" id="GO:0016829">
    <property type="term" value="F:lyase activity"/>
    <property type="evidence" value="ECO:0007669"/>
    <property type="project" value="UniProtKB-KW"/>
</dbReference>
<keyword evidence="2" id="KW-0479">Metal-binding</keyword>
<protein>
    <submittedName>
        <fullName evidence="4">Ureidoglycolate lyase</fullName>
    </submittedName>
</protein>
<name>A0A175RCA2_9HYPH</name>
<organism evidence="4 5">
    <name type="scientific">Aureimonas ureilytica</name>
    <dbReference type="NCBI Taxonomy" id="401562"/>
    <lineage>
        <taxon>Bacteria</taxon>
        <taxon>Pseudomonadati</taxon>
        <taxon>Pseudomonadota</taxon>
        <taxon>Alphaproteobacteria</taxon>
        <taxon>Hyphomicrobiales</taxon>
        <taxon>Aurantimonadaceae</taxon>
        <taxon>Aureimonas</taxon>
    </lineage>
</organism>
<dbReference type="SUPFAM" id="SSF56529">
    <property type="entry name" value="FAH"/>
    <property type="match status" value="1"/>
</dbReference>
<evidence type="ECO:0000256" key="1">
    <source>
        <dbReference type="ARBA" id="ARBA00010211"/>
    </source>
</evidence>
<dbReference type="FunFam" id="3.90.850.10:FF:000002">
    <property type="entry name" value="2-hydroxyhepta-2,4-diene-1,7-dioate isomerase"/>
    <property type="match status" value="1"/>
</dbReference>
<dbReference type="InterPro" id="IPR051121">
    <property type="entry name" value="FAH"/>
</dbReference>
<proteinExistence type="inferred from homology"/>
<dbReference type="InterPro" id="IPR011234">
    <property type="entry name" value="Fumarylacetoacetase-like_C"/>
</dbReference>
<evidence type="ECO:0000256" key="2">
    <source>
        <dbReference type="ARBA" id="ARBA00022723"/>
    </source>
</evidence>
<dbReference type="GO" id="GO:0016853">
    <property type="term" value="F:isomerase activity"/>
    <property type="evidence" value="ECO:0007669"/>
    <property type="project" value="UniProtKB-ARBA"/>
</dbReference>
<dbReference type="RefSeq" id="WP_058633746.1">
    <property type="nucleotide sequence ID" value="NZ_LDPZ01000006.1"/>
</dbReference>
<dbReference type="OrthoDB" id="5197601at2"/>
<evidence type="ECO:0000259" key="3">
    <source>
        <dbReference type="Pfam" id="PF01557"/>
    </source>
</evidence>
<accession>A0A175RCA2</accession>
<dbReference type="Gene3D" id="3.90.850.10">
    <property type="entry name" value="Fumarylacetoacetase-like, C-terminal domain"/>
    <property type="match status" value="1"/>
</dbReference>
<comment type="similarity">
    <text evidence="1">Belongs to the FAH family.</text>
</comment>
<dbReference type="AlphaFoldDB" id="A0A175RCA2"/>
<keyword evidence="4" id="KW-0456">Lyase</keyword>
<dbReference type="Proteomes" id="UP000078272">
    <property type="component" value="Unassembled WGS sequence"/>
</dbReference>
<evidence type="ECO:0000313" key="5">
    <source>
        <dbReference type="Proteomes" id="UP000078272"/>
    </source>
</evidence>
<dbReference type="PANTHER" id="PTHR42796:SF4">
    <property type="entry name" value="FUMARYLACETOACETATE HYDROLASE DOMAIN-CONTAINING PROTEIN 2A"/>
    <property type="match status" value="1"/>
</dbReference>
<dbReference type="InterPro" id="IPR036663">
    <property type="entry name" value="Fumarylacetoacetase_C_sf"/>
</dbReference>
<evidence type="ECO:0000313" key="4">
    <source>
        <dbReference type="EMBL" id="KTQ97680.1"/>
    </source>
</evidence>
<reference evidence="4 5" key="1">
    <citation type="journal article" date="2016" name="Front. Microbiol.">
        <title>Genomic Resource of Rice Seed Associated Bacteria.</title>
        <authorList>
            <person name="Midha S."/>
            <person name="Bansal K."/>
            <person name="Sharma S."/>
            <person name="Kumar N."/>
            <person name="Patil P.P."/>
            <person name="Chaudhry V."/>
            <person name="Patil P.B."/>
        </authorList>
    </citation>
    <scope>NUCLEOTIDE SEQUENCE [LARGE SCALE GENOMIC DNA]</scope>
    <source>
        <strain evidence="4 5">NS226</strain>
    </source>
</reference>